<protein>
    <recommendedName>
        <fullName evidence="1">N-acetyltransferase domain-containing protein</fullName>
    </recommendedName>
</protein>
<dbReference type="PROSITE" id="PS51186">
    <property type="entry name" value="GNAT"/>
    <property type="match status" value="2"/>
</dbReference>
<evidence type="ECO:0000313" key="3">
    <source>
        <dbReference type="Proteomes" id="UP000736583"/>
    </source>
</evidence>
<name>A0ABS6EYE6_9CLOT</name>
<accession>A0ABS6EYE6</accession>
<dbReference type="InterPro" id="IPR013653">
    <property type="entry name" value="GCN5-like_dom"/>
</dbReference>
<dbReference type="CDD" id="cd04301">
    <property type="entry name" value="NAT_SF"/>
    <property type="match status" value="1"/>
</dbReference>
<reference evidence="2 3" key="1">
    <citation type="submission" date="2021-06" db="EMBL/GenBank/DDBJ databases">
        <authorList>
            <person name="Sun Q."/>
            <person name="Li D."/>
        </authorList>
    </citation>
    <scope>NUCLEOTIDE SEQUENCE [LARGE SCALE GENOMIC DNA]</scope>
    <source>
        <strain evidence="2 3">MSJ-4</strain>
    </source>
</reference>
<evidence type="ECO:0000313" key="2">
    <source>
        <dbReference type="EMBL" id="MBU5591254.1"/>
    </source>
</evidence>
<proteinExistence type="predicted"/>
<dbReference type="InterPro" id="IPR053225">
    <property type="entry name" value="Acyl-CoA_N-acyltransferase"/>
</dbReference>
<dbReference type="RefSeq" id="WP_216456264.1">
    <property type="nucleotide sequence ID" value="NZ_JAHLQL010000001.1"/>
</dbReference>
<dbReference type="EMBL" id="JAHLQL010000001">
    <property type="protein sequence ID" value="MBU5591254.1"/>
    <property type="molecule type" value="Genomic_DNA"/>
</dbReference>
<gene>
    <name evidence="2" type="ORF">KQI89_05720</name>
</gene>
<dbReference type="Proteomes" id="UP000736583">
    <property type="component" value="Unassembled WGS sequence"/>
</dbReference>
<comment type="caution">
    <text evidence="2">The sequence shown here is derived from an EMBL/GenBank/DDBJ whole genome shotgun (WGS) entry which is preliminary data.</text>
</comment>
<feature type="domain" description="N-acetyltransferase" evidence="1">
    <location>
        <begin position="127"/>
        <end position="256"/>
    </location>
</feature>
<dbReference type="PANTHER" id="PTHR20958">
    <property type="entry name" value="GLYCINE N-ACYLTRANSFERASE-LIKE PROTEIN"/>
    <property type="match status" value="1"/>
</dbReference>
<keyword evidence="3" id="KW-1185">Reference proteome</keyword>
<dbReference type="Pfam" id="PF08445">
    <property type="entry name" value="FR47"/>
    <property type="match status" value="1"/>
</dbReference>
<sequence>MGCKDRIIIKTKKSKSIMEYLKKNEIVNLNIIGIIENESEAEIYVDNEDVPNGVLVRHGYFNYLYTEDDNFLDKVLEELFKDNFYGFSGLYRPIAEKIKRRYLVTWENRCSLYYLPKENLDLSLIKNPVRSIDIEDSETVDDFYTYRDSESIEKIKKDILYRPSSAVYVNGSIASWVLTHNDNSIGIMYTKKEYRKKGYAVDVTIDIASKIIKSGKIPFLQIVESNNMSTGLAAKCGFESHGYADWFGVIVGTPQPIIDINNKIKSNHLDTIEGFTYLKDEKLNCMYLAPHGFKEKYEEIQGFTLEKVIGSEGIDLWCEVLISSLNIDENEKSSFKNIVYKAVSKVENRYNLYIGILNGRPVSAIALLKYETDIIGLYFAAVIPEIRGRGVGRATIIEAIKIGIKNHDVEFVLLQSPERYGKIFEDIGFIHSHYI</sequence>
<dbReference type="InterPro" id="IPR000182">
    <property type="entry name" value="GNAT_dom"/>
</dbReference>
<organism evidence="2 3">
    <name type="scientific">Clostridium simiarum</name>
    <dbReference type="NCBI Taxonomy" id="2841506"/>
    <lineage>
        <taxon>Bacteria</taxon>
        <taxon>Bacillati</taxon>
        <taxon>Bacillota</taxon>
        <taxon>Clostridia</taxon>
        <taxon>Eubacteriales</taxon>
        <taxon>Clostridiaceae</taxon>
        <taxon>Clostridium</taxon>
    </lineage>
</organism>
<evidence type="ECO:0000259" key="1">
    <source>
        <dbReference type="PROSITE" id="PS51186"/>
    </source>
</evidence>
<dbReference type="PANTHER" id="PTHR20958:SF6">
    <property type="entry name" value="GLYCINE N-ACYLTRANSFERASE-LIKE PROTEIN"/>
    <property type="match status" value="1"/>
</dbReference>
<feature type="domain" description="N-acetyltransferase" evidence="1">
    <location>
        <begin position="303"/>
        <end position="435"/>
    </location>
</feature>